<dbReference type="PANTHER" id="PTHR11042:SF91">
    <property type="entry name" value="EUKARYOTIC TRANSLATION INITIATION FACTOR 2-ALPHA KINASE"/>
    <property type="match status" value="1"/>
</dbReference>
<dbReference type="GO" id="GO:0005737">
    <property type="term" value="C:cytoplasm"/>
    <property type="evidence" value="ECO:0007669"/>
    <property type="project" value="TreeGrafter"/>
</dbReference>
<dbReference type="GO" id="GO:0005634">
    <property type="term" value="C:nucleus"/>
    <property type="evidence" value="ECO:0007669"/>
    <property type="project" value="TreeGrafter"/>
</dbReference>
<evidence type="ECO:0000256" key="4">
    <source>
        <dbReference type="ARBA" id="ARBA00022840"/>
    </source>
</evidence>
<evidence type="ECO:0000256" key="3">
    <source>
        <dbReference type="ARBA" id="ARBA00022777"/>
    </source>
</evidence>
<dbReference type="SMART" id="SM00220">
    <property type="entry name" value="S_TKc"/>
    <property type="match status" value="1"/>
</dbReference>
<keyword evidence="7" id="KW-1185">Reference proteome</keyword>
<dbReference type="PROSITE" id="PS50011">
    <property type="entry name" value="PROTEIN_KINASE_DOM"/>
    <property type="match status" value="1"/>
</dbReference>
<dbReference type="InterPro" id="IPR000719">
    <property type="entry name" value="Prot_kinase_dom"/>
</dbReference>
<feature type="domain" description="Protein kinase" evidence="5">
    <location>
        <begin position="1"/>
        <end position="195"/>
    </location>
</feature>
<feature type="non-terminal residue" evidence="6">
    <location>
        <position position="1"/>
    </location>
</feature>
<keyword evidence="1" id="KW-0808">Transferase</keyword>
<evidence type="ECO:0000313" key="7">
    <source>
        <dbReference type="Proteomes" id="UP001328107"/>
    </source>
</evidence>
<feature type="non-terminal residue" evidence="6">
    <location>
        <position position="195"/>
    </location>
</feature>
<reference evidence="7" key="1">
    <citation type="submission" date="2022-10" db="EMBL/GenBank/DDBJ databases">
        <title>Genome assembly of Pristionchus species.</title>
        <authorList>
            <person name="Yoshida K."/>
            <person name="Sommer R.J."/>
        </authorList>
    </citation>
    <scope>NUCLEOTIDE SEQUENCE [LARGE SCALE GENOMIC DNA]</scope>
    <source>
        <strain evidence="7">RS5460</strain>
    </source>
</reference>
<dbReference type="Gene3D" id="1.10.510.10">
    <property type="entry name" value="Transferase(Phosphotransferase) domain 1"/>
    <property type="match status" value="1"/>
</dbReference>
<keyword evidence="4" id="KW-0067">ATP-binding</keyword>
<dbReference type="Pfam" id="PF00069">
    <property type="entry name" value="Pkinase"/>
    <property type="match status" value="1"/>
</dbReference>
<dbReference type="InterPro" id="IPR011009">
    <property type="entry name" value="Kinase-like_dom_sf"/>
</dbReference>
<evidence type="ECO:0000313" key="6">
    <source>
        <dbReference type="EMBL" id="GMR38230.1"/>
    </source>
</evidence>
<dbReference type="GO" id="GO:0005524">
    <property type="term" value="F:ATP binding"/>
    <property type="evidence" value="ECO:0007669"/>
    <property type="project" value="UniProtKB-KW"/>
</dbReference>
<keyword evidence="2" id="KW-0547">Nucleotide-binding</keyword>
<protein>
    <recommendedName>
        <fullName evidence="5">Protein kinase domain-containing protein</fullName>
    </recommendedName>
</protein>
<evidence type="ECO:0000259" key="5">
    <source>
        <dbReference type="PROSITE" id="PS50011"/>
    </source>
</evidence>
<dbReference type="AlphaFoldDB" id="A0AAN4ZIC0"/>
<dbReference type="GO" id="GO:0004694">
    <property type="term" value="F:eukaryotic translation initiation factor 2alpha kinase activity"/>
    <property type="evidence" value="ECO:0007669"/>
    <property type="project" value="TreeGrafter"/>
</dbReference>
<dbReference type="PANTHER" id="PTHR11042">
    <property type="entry name" value="EUKARYOTIC TRANSLATION INITIATION FACTOR 2-ALPHA KINASE EIF2-ALPHA KINASE -RELATED"/>
    <property type="match status" value="1"/>
</dbReference>
<dbReference type="SUPFAM" id="SSF56112">
    <property type="entry name" value="Protein kinase-like (PK-like)"/>
    <property type="match status" value="1"/>
</dbReference>
<gene>
    <name evidence="6" type="ORF">PMAYCL1PPCAC_08425</name>
</gene>
<organism evidence="6 7">
    <name type="scientific">Pristionchus mayeri</name>
    <dbReference type="NCBI Taxonomy" id="1317129"/>
    <lineage>
        <taxon>Eukaryota</taxon>
        <taxon>Metazoa</taxon>
        <taxon>Ecdysozoa</taxon>
        <taxon>Nematoda</taxon>
        <taxon>Chromadorea</taxon>
        <taxon>Rhabditida</taxon>
        <taxon>Rhabditina</taxon>
        <taxon>Diplogasteromorpha</taxon>
        <taxon>Diplogasteroidea</taxon>
        <taxon>Neodiplogasteridae</taxon>
        <taxon>Pristionchus</taxon>
    </lineage>
</organism>
<sequence length="195" mass="22823">SRNIMQMKMWWKQIVAAVAYVHSKRKIHRDLKCHMYYLFASEGRLKVCDLGIVADLVMDNEESEEEVGMKRTFAMGTKQYMAPEQMGWDDYTSKVDIFALGLILAEMCVVMSALEAEEEEFIAMLTNPNATERTEAGKISIHPFTYFEQRKKDLEWAKKYRINRARNLAKSYNYSRKVKQLESQLETAREQLQAK</sequence>
<comment type="caution">
    <text evidence="6">The sequence shown here is derived from an EMBL/GenBank/DDBJ whole genome shotgun (WGS) entry which is preliminary data.</text>
</comment>
<keyword evidence="3" id="KW-0418">Kinase</keyword>
<dbReference type="Proteomes" id="UP001328107">
    <property type="component" value="Unassembled WGS sequence"/>
</dbReference>
<evidence type="ECO:0000256" key="2">
    <source>
        <dbReference type="ARBA" id="ARBA00022741"/>
    </source>
</evidence>
<name>A0AAN4ZIC0_9BILA</name>
<proteinExistence type="predicted"/>
<dbReference type="InterPro" id="IPR050339">
    <property type="entry name" value="CC_SR_Kinase"/>
</dbReference>
<dbReference type="EMBL" id="BTRK01000002">
    <property type="protein sequence ID" value="GMR38230.1"/>
    <property type="molecule type" value="Genomic_DNA"/>
</dbReference>
<accession>A0AAN4ZIC0</accession>
<evidence type="ECO:0000256" key="1">
    <source>
        <dbReference type="ARBA" id="ARBA00022679"/>
    </source>
</evidence>